<dbReference type="Proteomes" id="UP000482578">
    <property type="component" value="Unassembled WGS sequence"/>
</dbReference>
<dbReference type="RefSeq" id="WP_163315664.1">
    <property type="nucleotide sequence ID" value="NZ_JAAGAA010000004.1"/>
</dbReference>
<comment type="caution">
    <text evidence="5">The sequence shown here is derived from an EMBL/GenBank/DDBJ whole genome shotgun (WGS) entry which is preliminary data.</text>
</comment>
<protein>
    <recommendedName>
        <fullName evidence="2">Thiamine-monophosphate kinase</fullName>
        <shortName evidence="2">TMP kinase</shortName>
        <shortName evidence="2">Thiamine-phosphate kinase</shortName>
        <ecNumber evidence="2">2.7.4.16</ecNumber>
    </recommendedName>
</protein>
<feature type="binding site" evidence="2">
    <location>
        <position position="70"/>
    </location>
    <ligand>
        <name>Mg(2+)</name>
        <dbReference type="ChEBI" id="CHEBI:18420"/>
        <label>2</label>
    </ligand>
</feature>
<feature type="binding site" evidence="2">
    <location>
        <position position="207"/>
    </location>
    <ligand>
        <name>Mg(2+)</name>
        <dbReference type="ChEBI" id="CHEBI:18420"/>
        <label>3</label>
    </ligand>
</feature>
<keyword evidence="2 5" id="KW-0418">Kinase</keyword>
<evidence type="ECO:0000313" key="5">
    <source>
        <dbReference type="EMBL" id="NDV12439.1"/>
    </source>
</evidence>
<feature type="binding site" evidence="2">
    <location>
        <position position="42"/>
    </location>
    <ligand>
        <name>Mg(2+)</name>
        <dbReference type="ChEBI" id="CHEBI:18420"/>
        <label>1</label>
    </ligand>
</feature>
<dbReference type="InterPro" id="IPR036921">
    <property type="entry name" value="PurM-like_N_sf"/>
</dbReference>
<comment type="function">
    <text evidence="2">Catalyzes the ATP-dependent phosphorylation of thiamine-monophosphate (TMP) to form thiamine-pyrophosphate (TPP), the active form of vitamin B1.</text>
</comment>
<keyword evidence="6" id="KW-1185">Reference proteome</keyword>
<feature type="binding site" evidence="2">
    <location>
        <position position="70"/>
    </location>
    <ligand>
        <name>Mg(2+)</name>
        <dbReference type="ChEBI" id="CHEBI:18420"/>
        <label>3</label>
    </ligand>
</feature>
<comment type="pathway">
    <text evidence="2">Cofactor biosynthesis; thiamine diphosphate biosynthesis; thiamine diphosphate from thiamine phosphate: step 1/1.</text>
</comment>
<dbReference type="PIRSF" id="PIRSF005303">
    <property type="entry name" value="Thiam_monoph_kin"/>
    <property type="match status" value="1"/>
</dbReference>
<dbReference type="Gene3D" id="3.90.650.10">
    <property type="entry name" value="PurM-like C-terminal domain"/>
    <property type="match status" value="1"/>
</dbReference>
<dbReference type="NCBIfam" id="TIGR01379">
    <property type="entry name" value="thiL"/>
    <property type="match status" value="1"/>
</dbReference>
<feature type="binding site" evidence="2">
    <location>
        <position position="210"/>
    </location>
    <ligand>
        <name>Mg(2+)</name>
        <dbReference type="ChEBI" id="CHEBI:18420"/>
        <label>5</label>
    </ligand>
</feature>
<gene>
    <name evidence="2 5" type="primary">thiL</name>
    <name evidence="5" type="ORF">GZH52_06455</name>
</gene>
<feature type="binding site" evidence="2">
    <location>
        <position position="141"/>
    </location>
    <ligand>
        <name>ATP</name>
        <dbReference type="ChEBI" id="CHEBI:30616"/>
    </ligand>
</feature>
<dbReference type="SUPFAM" id="SSF56042">
    <property type="entry name" value="PurM C-terminal domain-like"/>
    <property type="match status" value="1"/>
</dbReference>
<evidence type="ECO:0000259" key="3">
    <source>
        <dbReference type="Pfam" id="PF00586"/>
    </source>
</evidence>
<dbReference type="GO" id="GO:0005524">
    <property type="term" value="F:ATP binding"/>
    <property type="evidence" value="ECO:0007669"/>
    <property type="project" value="UniProtKB-UniRule"/>
</dbReference>
<keyword evidence="2" id="KW-0547">Nucleotide-binding</keyword>
<reference evidence="5 6" key="1">
    <citation type="submission" date="2020-02" db="EMBL/GenBank/DDBJ databases">
        <authorList>
            <person name="Yang Z."/>
        </authorList>
    </citation>
    <scope>NUCLEOTIDE SEQUENCE [LARGE SCALE GENOMIC DNA]</scope>
    <source>
        <strain evidence="5 6">HX-7-9</strain>
    </source>
</reference>
<dbReference type="EC" id="2.7.4.16" evidence="2"/>
<dbReference type="GO" id="GO:0000287">
    <property type="term" value="F:magnesium ion binding"/>
    <property type="evidence" value="ECO:0007669"/>
    <property type="project" value="UniProtKB-UniRule"/>
</dbReference>
<dbReference type="EMBL" id="JAAGAA010000004">
    <property type="protein sequence ID" value="NDV12439.1"/>
    <property type="molecule type" value="Genomic_DNA"/>
</dbReference>
<dbReference type="AlphaFoldDB" id="A0A6B2KR28"/>
<dbReference type="CDD" id="cd02194">
    <property type="entry name" value="ThiL"/>
    <property type="match status" value="1"/>
</dbReference>
<organism evidence="5 6">
    <name type="scientific">Crenobacter caeni</name>
    <dbReference type="NCBI Taxonomy" id="2705474"/>
    <lineage>
        <taxon>Bacteria</taxon>
        <taxon>Pseudomonadati</taxon>
        <taxon>Pseudomonadota</taxon>
        <taxon>Betaproteobacteria</taxon>
        <taxon>Neisseriales</taxon>
        <taxon>Neisseriaceae</taxon>
        <taxon>Crenobacter</taxon>
    </lineage>
</organism>
<evidence type="ECO:0000259" key="4">
    <source>
        <dbReference type="Pfam" id="PF02769"/>
    </source>
</evidence>
<dbReference type="PANTHER" id="PTHR30270">
    <property type="entry name" value="THIAMINE-MONOPHOSPHATE KINASE"/>
    <property type="match status" value="1"/>
</dbReference>
<feature type="binding site" evidence="2">
    <location>
        <position position="41"/>
    </location>
    <ligand>
        <name>Mg(2+)</name>
        <dbReference type="ChEBI" id="CHEBI:18420"/>
        <label>1</label>
    </ligand>
</feature>
<comment type="caution">
    <text evidence="2">Lacks conserved residue(s) required for the propagation of feature annotation.</text>
</comment>
<feature type="binding site" evidence="2">
    <location>
        <position position="49"/>
    </location>
    <ligand>
        <name>substrate</name>
    </ligand>
</feature>
<feature type="domain" description="PurM-like C-terminal" evidence="4">
    <location>
        <begin position="145"/>
        <end position="297"/>
    </location>
</feature>
<accession>A0A6B2KR28</accession>
<feature type="binding site" evidence="2">
    <location>
        <position position="25"/>
    </location>
    <ligand>
        <name>Mg(2+)</name>
        <dbReference type="ChEBI" id="CHEBI:18420"/>
        <label>4</label>
    </ligand>
</feature>
<comment type="similarity">
    <text evidence="2">Belongs to the thiamine-monophosphate kinase family.</text>
</comment>
<evidence type="ECO:0000313" key="6">
    <source>
        <dbReference type="Proteomes" id="UP000482578"/>
    </source>
</evidence>
<keyword evidence="2" id="KW-0479">Metal-binding</keyword>
<dbReference type="SUPFAM" id="SSF55326">
    <property type="entry name" value="PurM N-terminal domain-like"/>
    <property type="match status" value="1"/>
</dbReference>
<dbReference type="InterPro" id="IPR010918">
    <property type="entry name" value="PurM-like_C_dom"/>
</dbReference>
<dbReference type="GO" id="GO:0009229">
    <property type="term" value="P:thiamine diphosphate biosynthetic process"/>
    <property type="evidence" value="ECO:0007669"/>
    <property type="project" value="UniProtKB-UniRule"/>
</dbReference>
<feature type="domain" description="PurM-like N-terminal" evidence="3">
    <location>
        <begin position="23"/>
        <end position="133"/>
    </location>
</feature>
<feature type="binding site" evidence="2">
    <location>
        <position position="313"/>
    </location>
    <ligand>
        <name>substrate</name>
    </ligand>
</feature>
<feature type="binding site" evidence="2">
    <location>
        <begin position="116"/>
        <end position="117"/>
    </location>
    <ligand>
        <name>ATP</name>
        <dbReference type="ChEBI" id="CHEBI:30616"/>
    </ligand>
</feature>
<dbReference type="InterPro" id="IPR036676">
    <property type="entry name" value="PurM-like_C_sf"/>
</dbReference>
<comment type="catalytic activity">
    <reaction evidence="2">
        <text>thiamine phosphate + ATP = thiamine diphosphate + ADP</text>
        <dbReference type="Rhea" id="RHEA:15913"/>
        <dbReference type="ChEBI" id="CHEBI:30616"/>
        <dbReference type="ChEBI" id="CHEBI:37575"/>
        <dbReference type="ChEBI" id="CHEBI:58937"/>
        <dbReference type="ChEBI" id="CHEBI:456216"/>
        <dbReference type="EC" id="2.7.4.16"/>
    </reaction>
</comment>
<keyword evidence="2" id="KW-0460">Magnesium</keyword>
<feature type="binding site" evidence="2">
    <location>
        <position position="42"/>
    </location>
    <ligand>
        <name>Mg(2+)</name>
        <dbReference type="ChEBI" id="CHEBI:18420"/>
        <label>2</label>
    </ligand>
</feature>
<comment type="miscellaneous">
    <text evidence="2">Reaction mechanism of ThiL seems to utilize a direct, inline transfer of the gamma-phosphate of ATP to TMP rather than a phosphorylated enzyme intermediate.</text>
</comment>
<keyword evidence="2 5" id="KW-0808">Transferase</keyword>
<feature type="binding site" evidence="2">
    <location>
        <position position="117"/>
    </location>
    <ligand>
        <name>Mg(2+)</name>
        <dbReference type="ChEBI" id="CHEBI:18420"/>
        <label>1</label>
    </ligand>
</feature>
<feature type="binding site" evidence="2">
    <location>
        <position position="25"/>
    </location>
    <ligand>
        <name>Mg(2+)</name>
        <dbReference type="ChEBI" id="CHEBI:18420"/>
        <label>3</label>
    </ligand>
</feature>
<dbReference type="PANTHER" id="PTHR30270:SF0">
    <property type="entry name" value="THIAMINE-MONOPHOSPHATE KINASE"/>
    <property type="match status" value="1"/>
</dbReference>
<dbReference type="GO" id="GO:0009228">
    <property type="term" value="P:thiamine biosynthetic process"/>
    <property type="evidence" value="ECO:0007669"/>
    <property type="project" value="UniProtKB-KW"/>
</dbReference>
<feature type="binding site" evidence="2">
    <location>
        <position position="209"/>
    </location>
    <ligand>
        <name>ATP</name>
        <dbReference type="ChEBI" id="CHEBI:30616"/>
    </ligand>
</feature>
<proteinExistence type="inferred from homology"/>
<evidence type="ECO:0000256" key="2">
    <source>
        <dbReference type="HAMAP-Rule" id="MF_02128"/>
    </source>
</evidence>
<dbReference type="InterPro" id="IPR006283">
    <property type="entry name" value="ThiL-like"/>
</dbReference>
<dbReference type="GO" id="GO:0009030">
    <property type="term" value="F:thiamine-phosphate kinase activity"/>
    <property type="evidence" value="ECO:0007669"/>
    <property type="project" value="UniProtKB-UniRule"/>
</dbReference>
<dbReference type="UniPathway" id="UPA00060">
    <property type="reaction ID" value="UER00142"/>
</dbReference>
<dbReference type="Pfam" id="PF02769">
    <property type="entry name" value="AIRS_C"/>
    <property type="match status" value="1"/>
</dbReference>
<keyword evidence="1 2" id="KW-0784">Thiamine biosynthesis</keyword>
<dbReference type="HAMAP" id="MF_02128">
    <property type="entry name" value="TMP_kinase"/>
    <property type="match status" value="1"/>
</dbReference>
<name>A0A6B2KR28_9NEIS</name>
<feature type="binding site" evidence="2">
    <location>
        <position position="256"/>
    </location>
    <ligand>
        <name>substrate</name>
    </ligand>
</feature>
<keyword evidence="2" id="KW-0067">ATP-binding</keyword>
<sequence>MNEFQLIRRYFDRPAPGAVLGVGDDAAILAPTPGMELVVTSDMLVEGRHFFAGVDPESLGHKTLAVNLSDIAAMGARARWATLAIALPEAGEAWLAAFSRGFFALADRFGVDLVGGDTTRGPLTLSVTLIGEVPAGQAVRRDGAQAGDDIWVSGELGGAALAVAWRGGRAPDASFDAIRYAERRLDWPEPRLQLGERLRGLASAALDVSDGLCGDLAHLCERSGVAAELWLSALPCAEALLPLRVRAPALFAAGGDDYELCFTAPRAHRAAIEALSAELGLRLTRVGAAVSGEGVRLLDVPGGTPVFLTHASYDHFR</sequence>
<feature type="binding site" evidence="2">
    <location>
        <position position="40"/>
    </location>
    <ligand>
        <name>Mg(2+)</name>
        <dbReference type="ChEBI" id="CHEBI:18420"/>
        <label>4</label>
    </ligand>
</feature>
<dbReference type="Pfam" id="PF00586">
    <property type="entry name" value="AIRS"/>
    <property type="match status" value="1"/>
</dbReference>
<dbReference type="InterPro" id="IPR016188">
    <property type="entry name" value="PurM-like_N"/>
</dbReference>
<evidence type="ECO:0000256" key="1">
    <source>
        <dbReference type="ARBA" id="ARBA00022977"/>
    </source>
</evidence>
<feature type="binding site" evidence="2">
    <location>
        <position position="70"/>
    </location>
    <ligand>
        <name>Mg(2+)</name>
        <dbReference type="ChEBI" id="CHEBI:18420"/>
        <label>4</label>
    </ligand>
</feature>
<dbReference type="Gene3D" id="3.30.1330.10">
    <property type="entry name" value="PurM-like, N-terminal domain"/>
    <property type="match status" value="1"/>
</dbReference>